<name>A0A2C5YPG4_9HYPO</name>
<dbReference type="AlphaFoldDB" id="A0A2C5YPG4"/>
<protein>
    <recommendedName>
        <fullName evidence="6">PH domain-containing protein</fullName>
    </recommendedName>
</protein>
<feature type="region of interest" description="Disordered" evidence="1">
    <location>
        <begin position="597"/>
        <end position="623"/>
    </location>
</feature>
<evidence type="ECO:0000256" key="1">
    <source>
        <dbReference type="SAM" id="MobiDB-lite"/>
    </source>
</evidence>
<dbReference type="InterPro" id="IPR013761">
    <property type="entry name" value="SAM/pointed_sf"/>
</dbReference>
<feature type="compositionally biased region" description="Acidic residues" evidence="1">
    <location>
        <begin position="41"/>
        <end position="50"/>
    </location>
</feature>
<sequence>MDIAALHPQAPSRHGFFKAYNEPPRPRPASVATVFVDTDWDDDLMSEPDDNSPRVSLQSSGQPSITTVSSYDEVQTPTSSTGPSDDILPAKQTQGPRGPHLFRTTADPFLSDQDEIWAPQPMALEPNPRLIATKRLDKSLQNATFKFSSQRLDPIMLVSWDPAMVAQSMLESGLDVAVAHRFIENDISGEILITLKFEDLRELNIPSFGIRTRVWHHIQTLRDIGPVSPGPSTPIENVPSREATSEMLFHRRIESPNSDAGRLQSHNVPKKMTANACHKTLESRDKATPQQTVSIIGIEQLVPKPHHCSKGESCVKWRRQQRLIHDFQTANPHVDMGAAGPVLIFGDSTRERAVNADLFHRPESGTVAPIAASSDIVGPGELANLENVQASLVRHVQPRSRRQYLASQHQPESGNLGPTCSTTLPSNASGAATNSHHGLRQLPRLHIPKSTSSPRSFVPSSTLPPLAEQQPETDNFVPYQMAKVNARSPDLKMHSRLGTPFSEVDVPMTAVLPGPIARQASQSVPPHMGHRQNLSSSPVQVRSQSRASFSRPILHALSTVQENKADGTNAPKQATKPIEETDSVLSRFKYSWSPIGRSKTPRACSPNPEQFAAPSTPASKVDYQGPMKKRKLRFFRHEWQDGYFTLKGTRLNMHKDAKEVHNTLEFVDIDDYAIACSSAGSKSKLSAALKAINISHHRGKSDPIAAFSFQLIPQDKETSLGLRRRGSSHGASEDCPSVGVDGTGKTHHFAVQSRDERIDWMRELMLAKARKQKGEGFQVSVNGNMI</sequence>
<feature type="domain" description="SAM" evidence="3">
    <location>
        <begin position="160"/>
        <end position="224"/>
    </location>
</feature>
<proteinExistence type="predicted"/>
<feature type="compositionally biased region" description="Polar residues" evidence="1">
    <location>
        <begin position="405"/>
        <end position="436"/>
    </location>
</feature>
<dbReference type="OrthoDB" id="422827at2759"/>
<dbReference type="InterPro" id="IPR001849">
    <property type="entry name" value="PH_domain"/>
</dbReference>
<feature type="region of interest" description="Disordered" evidence="1">
    <location>
        <begin position="41"/>
        <end position="101"/>
    </location>
</feature>
<feature type="compositionally biased region" description="Low complexity" evidence="1">
    <location>
        <begin position="450"/>
        <end position="461"/>
    </location>
</feature>
<feature type="region of interest" description="Disordered" evidence="1">
    <location>
        <begin position="722"/>
        <end position="745"/>
    </location>
</feature>
<keyword evidence="5" id="KW-1185">Reference proteome</keyword>
<evidence type="ECO:0000259" key="2">
    <source>
        <dbReference type="PROSITE" id="PS50003"/>
    </source>
</evidence>
<evidence type="ECO:0000259" key="3">
    <source>
        <dbReference type="PROSITE" id="PS50105"/>
    </source>
</evidence>
<gene>
    <name evidence="4" type="ORF">CDD82_6996</name>
</gene>
<comment type="caution">
    <text evidence="4">The sequence shown here is derived from an EMBL/GenBank/DDBJ whole genome shotgun (WGS) entry which is preliminary data.</text>
</comment>
<accession>A0A2C5YPG4</accession>
<evidence type="ECO:0000313" key="4">
    <source>
        <dbReference type="EMBL" id="PHH70657.1"/>
    </source>
</evidence>
<dbReference type="SUPFAM" id="SSF50729">
    <property type="entry name" value="PH domain-like"/>
    <property type="match status" value="1"/>
</dbReference>
<dbReference type="CDD" id="cd09535">
    <property type="entry name" value="SAM_BOI-like_fungal"/>
    <property type="match status" value="1"/>
</dbReference>
<evidence type="ECO:0008006" key="6">
    <source>
        <dbReference type="Google" id="ProtNLM"/>
    </source>
</evidence>
<dbReference type="Proteomes" id="UP000224854">
    <property type="component" value="Unassembled WGS sequence"/>
</dbReference>
<evidence type="ECO:0000313" key="5">
    <source>
        <dbReference type="Proteomes" id="UP000224854"/>
    </source>
</evidence>
<dbReference type="PROSITE" id="PS50003">
    <property type="entry name" value="PH_DOMAIN"/>
    <property type="match status" value="1"/>
</dbReference>
<dbReference type="Pfam" id="PF00169">
    <property type="entry name" value="PH"/>
    <property type="match status" value="1"/>
</dbReference>
<dbReference type="EMBL" id="NJEU01000771">
    <property type="protein sequence ID" value="PHH70657.1"/>
    <property type="molecule type" value="Genomic_DNA"/>
</dbReference>
<feature type="domain" description="PH" evidence="2">
    <location>
        <begin position="620"/>
        <end position="769"/>
    </location>
</feature>
<feature type="region of interest" description="Disordered" evidence="1">
    <location>
        <begin position="519"/>
        <end position="539"/>
    </location>
</feature>
<feature type="compositionally biased region" description="Polar residues" evidence="1">
    <location>
        <begin position="53"/>
        <end position="83"/>
    </location>
</feature>
<dbReference type="Gene3D" id="2.30.29.30">
    <property type="entry name" value="Pleckstrin-homology domain (PH domain)/Phosphotyrosine-binding domain (PTB)"/>
    <property type="match status" value="1"/>
</dbReference>
<organism evidence="4 5">
    <name type="scientific">Ophiocordyceps australis</name>
    <dbReference type="NCBI Taxonomy" id="1399860"/>
    <lineage>
        <taxon>Eukaryota</taxon>
        <taxon>Fungi</taxon>
        <taxon>Dikarya</taxon>
        <taxon>Ascomycota</taxon>
        <taxon>Pezizomycotina</taxon>
        <taxon>Sordariomycetes</taxon>
        <taxon>Hypocreomycetidae</taxon>
        <taxon>Hypocreales</taxon>
        <taxon>Ophiocordycipitaceae</taxon>
        <taxon>Ophiocordyceps</taxon>
    </lineage>
</organism>
<dbReference type="Pfam" id="PF07647">
    <property type="entry name" value="SAM_2"/>
    <property type="match status" value="1"/>
</dbReference>
<dbReference type="PROSITE" id="PS50105">
    <property type="entry name" value="SAM_DOMAIN"/>
    <property type="match status" value="1"/>
</dbReference>
<dbReference type="SUPFAM" id="SSF47769">
    <property type="entry name" value="SAM/Pointed domain"/>
    <property type="match status" value="1"/>
</dbReference>
<dbReference type="Gene3D" id="1.10.150.50">
    <property type="entry name" value="Transcription Factor, Ets-1"/>
    <property type="match status" value="1"/>
</dbReference>
<dbReference type="InterPro" id="IPR011993">
    <property type="entry name" value="PH-like_dom_sf"/>
</dbReference>
<feature type="region of interest" description="Disordered" evidence="1">
    <location>
        <begin position="400"/>
        <end position="471"/>
    </location>
</feature>
<dbReference type="SMART" id="SM00233">
    <property type="entry name" value="PH"/>
    <property type="match status" value="1"/>
</dbReference>
<dbReference type="SMART" id="SM00454">
    <property type="entry name" value="SAM"/>
    <property type="match status" value="1"/>
</dbReference>
<dbReference type="InterPro" id="IPR001660">
    <property type="entry name" value="SAM"/>
</dbReference>
<reference evidence="4 5" key="1">
    <citation type="submission" date="2017-06" db="EMBL/GenBank/DDBJ databases">
        <title>Ant-infecting Ophiocordyceps genomes reveal a high diversity of potential behavioral manipulation genes and a possible major role for enterotoxins.</title>
        <authorList>
            <person name="De Bekker C."/>
            <person name="Evans H.C."/>
            <person name="Brachmann A."/>
            <person name="Hughes D.P."/>
        </authorList>
    </citation>
    <scope>NUCLEOTIDE SEQUENCE [LARGE SCALE GENOMIC DNA]</scope>
    <source>
        <strain evidence="4 5">1348a</strain>
    </source>
</reference>